<sequence>MLRYYSPLRVWRVFSFLMTLFLLIKRRDRLLLFRPLSPDELLETITLLGASFIKLAQVLATRSDFFSPPYLKALKSLHDELPPMDSDSMSRVYSRAFGSDIFLDFSPEPIASASIGQVHQARLKDGTKVAVKLRREGIERQVRADIRILKSFNTLFRPLFSHYTKHSIESVIVEFADMILKEVSLDQERANLQKFSEVYSDQPVKFPIAYSKYSSDDALVMSFEEGFRFDDREAIESHDIDIIPIIEALVSFYTEQMLVNGFFHADPHPGNLLISPQGELILLDFGMVKRLSNDTRVAIIELIKAANEKDYERYISANKKLGIIAYEAPSGVLAEFVEQMFDIFENDTLDSTTMQDLAFDLLSKSRDFPFKLPQEAIYILRVSAIIEGLGTTYIENFNGIKDILPILQKNIPRALGISDSILDSIESQMRSIPMDIMAFRTLLYRASEGELPIELSKPQLESLEKSLRENSSKVITGMALMLSGVFVLLYDRSLDSMALILFSVGILRLVFR</sequence>
<dbReference type="PANTHER" id="PTHR10566:SF113">
    <property type="entry name" value="PROTEIN ACTIVITY OF BC1 COMPLEX KINASE 7, CHLOROPLASTIC"/>
    <property type="match status" value="1"/>
</dbReference>
<dbReference type="Gene3D" id="1.10.510.10">
    <property type="entry name" value="Transferase(Phosphotransferase) domain 1"/>
    <property type="match status" value="1"/>
</dbReference>
<dbReference type="Pfam" id="PF03109">
    <property type="entry name" value="ABC1"/>
    <property type="match status" value="1"/>
</dbReference>
<comment type="similarity">
    <text evidence="1">Belongs to the protein kinase superfamily. ADCK protein kinase family.</text>
</comment>
<reference evidence="4" key="1">
    <citation type="submission" date="2016-10" db="EMBL/GenBank/DDBJ databases">
        <authorList>
            <person name="de Groot N.N."/>
        </authorList>
    </citation>
    <scope>NUCLEOTIDE SEQUENCE</scope>
</reference>
<dbReference type="PROSITE" id="PS50011">
    <property type="entry name" value="PROTEIN_KINASE_DOM"/>
    <property type="match status" value="1"/>
</dbReference>
<dbReference type="PANTHER" id="PTHR10566">
    <property type="entry name" value="CHAPERONE-ACTIVITY OF BC1 COMPLEX CABC1 -RELATED"/>
    <property type="match status" value="1"/>
</dbReference>
<proteinExistence type="inferred from homology"/>
<gene>
    <name evidence="4" type="ORF">MNB_SV-6-169</name>
</gene>
<dbReference type="InterPro" id="IPR004147">
    <property type="entry name" value="ABC1_dom"/>
</dbReference>
<dbReference type="AlphaFoldDB" id="A0A1W1BG77"/>
<dbReference type="SUPFAM" id="SSF56112">
    <property type="entry name" value="Protein kinase-like (PK-like)"/>
    <property type="match status" value="1"/>
</dbReference>
<dbReference type="InterPro" id="IPR050154">
    <property type="entry name" value="UbiB_kinase"/>
</dbReference>
<dbReference type="EMBL" id="FPHC01000026">
    <property type="protein sequence ID" value="SFV52479.1"/>
    <property type="molecule type" value="Genomic_DNA"/>
</dbReference>
<protein>
    <submittedName>
        <fullName evidence="4">ABC1 family protein</fullName>
    </submittedName>
</protein>
<keyword evidence="2" id="KW-0472">Membrane</keyword>
<evidence type="ECO:0000256" key="1">
    <source>
        <dbReference type="ARBA" id="ARBA00009670"/>
    </source>
</evidence>
<evidence type="ECO:0000313" key="4">
    <source>
        <dbReference type="EMBL" id="SFV52479.1"/>
    </source>
</evidence>
<feature type="domain" description="Protein kinase" evidence="3">
    <location>
        <begin position="104"/>
        <end position="487"/>
    </location>
</feature>
<dbReference type="InterPro" id="IPR011009">
    <property type="entry name" value="Kinase-like_dom_sf"/>
</dbReference>
<evidence type="ECO:0000256" key="2">
    <source>
        <dbReference type="SAM" id="Phobius"/>
    </source>
</evidence>
<dbReference type="CDD" id="cd05121">
    <property type="entry name" value="ABC1_ADCK3-like"/>
    <property type="match status" value="1"/>
</dbReference>
<keyword evidence="2" id="KW-1133">Transmembrane helix</keyword>
<organism evidence="4">
    <name type="scientific">hydrothermal vent metagenome</name>
    <dbReference type="NCBI Taxonomy" id="652676"/>
    <lineage>
        <taxon>unclassified sequences</taxon>
        <taxon>metagenomes</taxon>
        <taxon>ecological metagenomes</taxon>
    </lineage>
</organism>
<dbReference type="InterPro" id="IPR000719">
    <property type="entry name" value="Prot_kinase_dom"/>
</dbReference>
<dbReference type="GO" id="GO:0004672">
    <property type="term" value="F:protein kinase activity"/>
    <property type="evidence" value="ECO:0007669"/>
    <property type="project" value="InterPro"/>
</dbReference>
<dbReference type="GO" id="GO:0005524">
    <property type="term" value="F:ATP binding"/>
    <property type="evidence" value="ECO:0007669"/>
    <property type="project" value="InterPro"/>
</dbReference>
<name>A0A1W1BG77_9ZZZZ</name>
<feature type="transmembrane region" description="Helical" evidence="2">
    <location>
        <begin position="6"/>
        <end position="24"/>
    </location>
</feature>
<keyword evidence="2" id="KW-0812">Transmembrane</keyword>
<accession>A0A1W1BG77</accession>
<evidence type="ECO:0000259" key="3">
    <source>
        <dbReference type="PROSITE" id="PS50011"/>
    </source>
</evidence>